<dbReference type="AlphaFoldDB" id="A0A1L4BLQ6"/>
<name>A0A1L4BLQ6_SALTI</name>
<dbReference type="RefSeq" id="WP_050189099.1">
    <property type="nucleotide sequence ID" value="NZ_KX833210.1"/>
</dbReference>
<protein>
    <submittedName>
        <fullName evidence="1">Uncharacterized protein</fullName>
    </submittedName>
</protein>
<dbReference type="EMBL" id="KX833210">
    <property type="protein sequence ID" value="API82874.1"/>
    <property type="molecule type" value="Genomic_DNA"/>
</dbReference>
<organism evidence="1">
    <name type="scientific">Salmonella typhi</name>
    <dbReference type="NCBI Taxonomy" id="90370"/>
    <lineage>
        <taxon>Bacteria</taxon>
        <taxon>Pseudomonadati</taxon>
        <taxon>Pseudomonadota</taxon>
        <taxon>Gammaproteobacteria</taxon>
        <taxon>Enterobacterales</taxon>
        <taxon>Enterobacteriaceae</taxon>
        <taxon>Salmonella</taxon>
    </lineage>
</organism>
<evidence type="ECO:0000313" key="1">
    <source>
        <dbReference type="EMBL" id="API82874.1"/>
    </source>
</evidence>
<sequence length="62" mass="7789">MSETKYNVQDICNELENLNIWERFCEWGYSIYPNLHNSQQAFMYCYEVFKLNESYFIEEWKR</sequence>
<keyword evidence="1" id="KW-0614">Plasmid</keyword>
<geneLocation type="plasmid" evidence="1">
    <name>pTy031_01</name>
</geneLocation>
<proteinExistence type="predicted"/>
<accession>A0A1L4BLQ6</accession>
<reference evidence="1" key="1">
    <citation type="submission" date="2016-09" db="EMBL/GenBank/DDBJ databases">
        <title>Whole genome sequence analysis of Salmonella Typhi isolated in Thailand before and after the introduction of a national immunization program.</title>
        <authorList>
            <person name="Dyson Z.A."/>
            <person name="Thanh D.P."/>
            <person name="Bodhidatta L."/>
            <person name="Mason C.J."/>
            <person name="Rabaa M.A."/>
            <person name="Vinh P.V."/>
            <person name="Thanh T.H."/>
            <person name="Thwaites G.E."/>
            <person name="Baker S."/>
            <person name="Holt K.E."/>
        </authorList>
    </citation>
    <scope>NUCLEOTIDE SEQUENCE</scope>
    <source>
        <strain evidence="1">Salmonella Typhi Ty031 plasmid pTy031_01</strain>
        <plasmid evidence="1">pTy031_01</plasmid>
    </source>
</reference>